<accession>A0AAD6ILF0</accession>
<keyword evidence="3" id="KW-1185">Reference proteome</keyword>
<sequence length="226" mass="25993">MADTPNPEDALIRENIKNAETLKATKIFKLARILQVVTMIHDATQNHADTQHNEDTQGRQDAQNQEQTETKEEILRNETEQMSPHSPISPLFTLPLELRPMIWHQLSPRGLSIEVSRRFRDFGVEPIVSTYDWDAEDLFLGGQVSSLICLQMSEECLNILYGENLFEIRVADDAEISMKRFFGKENLRRWRYVVAIFHTASGFDKGTPEPDRQFWGTILPGLTDFS</sequence>
<evidence type="ECO:0000313" key="3">
    <source>
        <dbReference type="Proteomes" id="UP001219568"/>
    </source>
</evidence>
<gene>
    <name evidence="2" type="ORF">N7460_003291</name>
</gene>
<reference evidence="2" key="1">
    <citation type="journal article" date="2023" name="IMA Fungus">
        <title>Comparative genomic study of the Penicillium genus elucidates a diverse pangenome and 15 lateral gene transfer events.</title>
        <authorList>
            <person name="Petersen C."/>
            <person name="Sorensen T."/>
            <person name="Nielsen M.R."/>
            <person name="Sondergaard T.E."/>
            <person name="Sorensen J.L."/>
            <person name="Fitzpatrick D.A."/>
            <person name="Frisvad J.C."/>
            <person name="Nielsen K.L."/>
        </authorList>
    </citation>
    <scope>NUCLEOTIDE SEQUENCE</scope>
    <source>
        <strain evidence="2">IBT 15450</strain>
    </source>
</reference>
<protein>
    <recommendedName>
        <fullName evidence="4">F-box domain-containing protein</fullName>
    </recommendedName>
</protein>
<comment type="caution">
    <text evidence="2">The sequence shown here is derived from an EMBL/GenBank/DDBJ whole genome shotgun (WGS) entry which is preliminary data.</text>
</comment>
<dbReference type="EMBL" id="JAQJZL010000002">
    <property type="protein sequence ID" value="KAJ6052757.1"/>
    <property type="molecule type" value="Genomic_DNA"/>
</dbReference>
<feature type="region of interest" description="Disordered" evidence="1">
    <location>
        <begin position="50"/>
        <end position="70"/>
    </location>
</feature>
<evidence type="ECO:0000256" key="1">
    <source>
        <dbReference type="SAM" id="MobiDB-lite"/>
    </source>
</evidence>
<organism evidence="2 3">
    <name type="scientific">Penicillium canescens</name>
    <dbReference type="NCBI Taxonomy" id="5083"/>
    <lineage>
        <taxon>Eukaryota</taxon>
        <taxon>Fungi</taxon>
        <taxon>Dikarya</taxon>
        <taxon>Ascomycota</taxon>
        <taxon>Pezizomycotina</taxon>
        <taxon>Eurotiomycetes</taxon>
        <taxon>Eurotiomycetidae</taxon>
        <taxon>Eurotiales</taxon>
        <taxon>Aspergillaceae</taxon>
        <taxon>Penicillium</taxon>
    </lineage>
</organism>
<proteinExistence type="predicted"/>
<reference evidence="2" key="2">
    <citation type="submission" date="2023-01" db="EMBL/GenBank/DDBJ databases">
        <authorList>
            <person name="Petersen C."/>
        </authorList>
    </citation>
    <scope>NUCLEOTIDE SEQUENCE</scope>
    <source>
        <strain evidence="2">IBT 15450</strain>
    </source>
</reference>
<dbReference type="AlphaFoldDB" id="A0AAD6ILF0"/>
<evidence type="ECO:0008006" key="4">
    <source>
        <dbReference type="Google" id="ProtNLM"/>
    </source>
</evidence>
<dbReference type="Proteomes" id="UP001219568">
    <property type="component" value="Unassembled WGS sequence"/>
</dbReference>
<evidence type="ECO:0000313" key="2">
    <source>
        <dbReference type="EMBL" id="KAJ6052757.1"/>
    </source>
</evidence>
<name>A0AAD6ILF0_PENCN</name>